<protein>
    <submittedName>
        <fullName evidence="1">Uncharacterized protein</fullName>
    </submittedName>
</protein>
<dbReference type="EMBL" id="UINC01034363">
    <property type="protein sequence ID" value="SVB25094.1"/>
    <property type="molecule type" value="Genomic_DNA"/>
</dbReference>
<reference evidence="1" key="1">
    <citation type="submission" date="2018-05" db="EMBL/GenBank/DDBJ databases">
        <authorList>
            <person name="Lanie J.A."/>
            <person name="Ng W.-L."/>
            <person name="Kazmierczak K.M."/>
            <person name="Andrzejewski T.M."/>
            <person name="Davidsen T.M."/>
            <person name="Wayne K.J."/>
            <person name="Tettelin H."/>
            <person name="Glass J.I."/>
            <person name="Rusch D."/>
            <person name="Podicherti R."/>
            <person name="Tsui H.-C.T."/>
            <person name="Winkler M.E."/>
        </authorList>
    </citation>
    <scope>NUCLEOTIDE SEQUENCE</scope>
</reference>
<evidence type="ECO:0000313" key="1">
    <source>
        <dbReference type="EMBL" id="SVB25094.1"/>
    </source>
</evidence>
<organism evidence="1">
    <name type="scientific">marine metagenome</name>
    <dbReference type="NCBI Taxonomy" id="408172"/>
    <lineage>
        <taxon>unclassified sequences</taxon>
        <taxon>metagenomes</taxon>
        <taxon>ecological metagenomes</taxon>
    </lineage>
</organism>
<sequence length="30" mass="3582">MLVKFVVLSIIKKTEKGKKMSKRKTKVYIR</sequence>
<dbReference type="AlphaFoldDB" id="A0A382CGU2"/>
<accession>A0A382CGU2</accession>
<gene>
    <name evidence="1" type="ORF">METZ01_LOCUS177948</name>
</gene>
<name>A0A382CGU2_9ZZZZ</name>
<proteinExistence type="predicted"/>